<protein>
    <recommendedName>
        <fullName evidence="9">Vesicle transport protein</fullName>
    </recommendedName>
</protein>
<evidence type="ECO:0000256" key="1">
    <source>
        <dbReference type="ARBA" id="ARBA00003566"/>
    </source>
</evidence>
<dbReference type="InterPro" id="IPR007305">
    <property type="entry name" value="Vesicle_transpt_Got1/SFT2"/>
</dbReference>
<evidence type="ECO:0000313" key="11">
    <source>
        <dbReference type="Proteomes" id="UP000288716"/>
    </source>
</evidence>
<keyword evidence="4 9" id="KW-0812">Transmembrane</keyword>
<feature type="transmembrane region" description="Helical" evidence="9">
    <location>
        <begin position="95"/>
        <end position="116"/>
    </location>
</feature>
<dbReference type="AlphaFoldDB" id="A0A443ST92"/>
<evidence type="ECO:0000256" key="8">
    <source>
        <dbReference type="ARBA" id="ARBA00025800"/>
    </source>
</evidence>
<keyword evidence="7 9" id="KW-0472">Membrane</keyword>
<feature type="transmembrane region" description="Helical" evidence="9">
    <location>
        <begin position="71"/>
        <end position="89"/>
    </location>
</feature>
<evidence type="ECO:0000256" key="7">
    <source>
        <dbReference type="ARBA" id="ARBA00023136"/>
    </source>
</evidence>
<evidence type="ECO:0000256" key="6">
    <source>
        <dbReference type="ARBA" id="ARBA00022989"/>
    </source>
</evidence>
<dbReference type="GO" id="GO:0005737">
    <property type="term" value="C:cytoplasm"/>
    <property type="evidence" value="ECO:0007669"/>
    <property type="project" value="UniProtKB-ARBA"/>
</dbReference>
<dbReference type="GO" id="GO:0015031">
    <property type="term" value="P:protein transport"/>
    <property type="evidence" value="ECO:0007669"/>
    <property type="project" value="UniProtKB-KW"/>
</dbReference>
<dbReference type="EMBL" id="NCKV01000402">
    <property type="protein sequence ID" value="RWS30720.1"/>
    <property type="molecule type" value="Genomic_DNA"/>
</dbReference>
<dbReference type="InterPro" id="IPR011691">
    <property type="entry name" value="Vesicle_transpt_SFT2"/>
</dbReference>
<dbReference type="Proteomes" id="UP000288716">
    <property type="component" value="Unassembled WGS sequence"/>
</dbReference>
<comment type="caution">
    <text evidence="10">The sequence shown here is derived from an EMBL/GenBank/DDBJ whole genome shotgun (WGS) entry which is preliminary data.</text>
</comment>
<feature type="transmembrane region" description="Helical" evidence="9">
    <location>
        <begin position="37"/>
        <end position="59"/>
    </location>
</feature>
<evidence type="ECO:0000256" key="4">
    <source>
        <dbReference type="ARBA" id="ARBA00022692"/>
    </source>
</evidence>
<dbReference type="GO" id="GO:0012505">
    <property type="term" value="C:endomembrane system"/>
    <property type="evidence" value="ECO:0007669"/>
    <property type="project" value="UniProtKB-ARBA"/>
</dbReference>
<keyword evidence="5 9" id="KW-0653">Protein transport</keyword>
<gene>
    <name evidence="10" type="ORF">B4U80_06063</name>
</gene>
<sequence>TRTQRIIGFSICLGMGVTCFILASLFIPVLLLKARKFAILFTLGSVFILCSFSFLSGPWNHFKHLFSKERVLFTVCYLGTLISTLYVSLSLQSTALTVVFGLLQITALIWYVISYLPGGQTGLMFFSKIVTKAASRTLPV</sequence>
<keyword evidence="11" id="KW-1185">Reference proteome</keyword>
<evidence type="ECO:0000256" key="9">
    <source>
        <dbReference type="RuleBase" id="RU363111"/>
    </source>
</evidence>
<dbReference type="VEuPathDB" id="VectorBase:LDEU001320"/>
<comment type="similarity">
    <text evidence="8 9">Belongs to the SFT2 family.</text>
</comment>
<evidence type="ECO:0000256" key="2">
    <source>
        <dbReference type="ARBA" id="ARBA00004141"/>
    </source>
</evidence>
<dbReference type="OrthoDB" id="660759at2759"/>
<dbReference type="PANTHER" id="PTHR23137">
    <property type="entry name" value="VESICLE TRANSPORT PROTEIN-RELATED"/>
    <property type="match status" value="1"/>
</dbReference>
<keyword evidence="3 9" id="KW-0813">Transport</keyword>
<accession>A0A443ST92</accession>
<keyword evidence="6 9" id="KW-1133">Transmembrane helix</keyword>
<comment type="subcellular location">
    <subcellularLocation>
        <location evidence="2 9">Membrane</location>
        <topology evidence="2 9">Multi-pass membrane protein</topology>
    </subcellularLocation>
</comment>
<name>A0A443ST92_9ACAR</name>
<feature type="non-terminal residue" evidence="10">
    <location>
        <position position="1"/>
    </location>
</feature>
<evidence type="ECO:0000256" key="5">
    <source>
        <dbReference type="ARBA" id="ARBA00022927"/>
    </source>
</evidence>
<evidence type="ECO:0000256" key="3">
    <source>
        <dbReference type="ARBA" id="ARBA00022448"/>
    </source>
</evidence>
<organism evidence="10 11">
    <name type="scientific">Leptotrombidium deliense</name>
    <dbReference type="NCBI Taxonomy" id="299467"/>
    <lineage>
        <taxon>Eukaryota</taxon>
        <taxon>Metazoa</taxon>
        <taxon>Ecdysozoa</taxon>
        <taxon>Arthropoda</taxon>
        <taxon>Chelicerata</taxon>
        <taxon>Arachnida</taxon>
        <taxon>Acari</taxon>
        <taxon>Acariformes</taxon>
        <taxon>Trombidiformes</taxon>
        <taxon>Prostigmata</taxon>
        <taxon>Anystina</taxon>
        <taxon>Parasitengona</taxon>
        <taxon>Trombiculoidea</taxon>
        <taxon>Trombiculidae</taxon>
        <taxon>Leptotrombidium</taxon>
    </lineage>
</organism>
<dbReference type="GO" id="GO:0016192">
    <property type="term" value="P:vesicle-mediated transport"/>
    <property type="evidence" value="ECO:0007669"/>
    <property type="project" value="InterPro"/>
</dbReference>
<comment type="function">
    <text evidence="1 9">May be involved in fusion of retrograde transport vesicles derived from an endocytic compartment with the Golgi complex.</text>
</comment>
<dbReference type="GO" id="GO:0016020">
    <property type="term" value="C:membrane"/>
    <property type="evidence" value="ECO:0007669"/>
    <property type="project" value="UniProtKB-SubCell"/>
</dbReference>
<proteinExistence type="inferred from homology"/>
<dbReference type="Pfam" id="PF04178">
    <property type="entry name" value="Got1"/>
    <property type="match status" value="1"/>
</dbReference>
<evidence type="ECO:0000313" key="10">
    <source>
        <dbReference type="EMBL" id="RWS30720.1"/>
    </source>
</evidence>
<reference evidence="10 11" key="1">
    <citation type="journal article" date="2018" name="Gigascience">
        <title>Genomes of trombidid mites reveal novel predicted allergens and laterally-transferred genes associated with secondary metabolism.</title>
        <authorList>
            <person name="Dong X."/>
            <person name="Chaisiri K."/>
            <person name="Xia D."/>
            <person name="Armstrong S.D."/>
            <person name="Fang Y."/>
            <person name="Donnelly M.J."/>
            <person name="Kadowaki T."/>
            <person name="McGarry J.W."/>
            <person name="Darby A.C."/>
            <person name="Makepeace B.L."/>
        </authorList>
    </citation>
    <scope>NUCLEOTIDE SEQUENCE [LARGE SCALE GENOMIC DNA]</scope>
    <source>
        <strain evidence="10">UoL-UT</strain>
    </source>
</reference>
<dbReference type="PANTHER" id="PTHR23137:SF36">
    <property type="entry name" value="VESICLE TRANSPORT PROTEIN SFT2C"/>
    <property type="match status" value="1"/>
</dbReference>
<feature type="transmembrane region" description="Helical" evidence="9">
    <location>
        <begin position="7"/>
        <end position="31"/>
    </location>
</feature>
<dbReference type="STRING" id="299467.A0A443ST92"/>